<dbReference type="Pfam" id="PF00005">
    <property type="entry name" value="ABC_tran"/>
    <property type="match status" value="1"/>
</dbReference>
<keyword evidence="3 8" id="KW-0812">Transmembrane</keyword>
<dbReference type="Proteomes" id="UP000092247">
    <property type="component" value="Unassembled WGS sequence"/>
</dbReference>
<keyword evidence="2" id="KW-0813">Transport</keyword>
<dbReference type="PROSITE" id="PS50929">
    <property type="entry name" value="ABC_TM1F"/>
    <property type="match status" value="1"/>
</dbReference>
<dbReference type="InterPro" id="IPR050835">
    <property type="entry name" value="ABC_transporter_sub-D"/>
</dbReference>
<keyword evidence="5" id="KW-0067">ATP-binding</keyword>
<dbReference type="GO" id="GO:0005524">
    <property type="term" value="F:ATP binding"/>
    <property type="evidence" value="ECO:0007669"/>
    <property type="project" value="UniProtKB-KW"/>
</dbReference>
<dbReference type="EMBL" id="LZEX01000044">
    <property type="protein sequence ID" value="OBU02910.1"/>
    <property type="molecule type" value="Genomic_DNA"/>
</dbReference>
<dbReference type="PROSITE" id="PS00211">
    <property type="entry name" value="ABC_TRANSPORTER_1"/>
    <property type="match status" value="1"/>
</dbReference>
<dbReference type="Gene3D" id="1.20.1560.10">
    <property type="entry name" value="ABC transporter type 1, transmembrane domain"/>
    <property type="match status" value="1"/>
</dbReference>
<keyword evidence="7 8" id="KW-0472">Membrane</keyword>
<evidence type="ECO:0000313" key="12">
    <source>
        <dbReference type="Proteomes" id="UP000092247"/>
    </source>
</evidence>
<evidence type="ECO:0000256" key="2">
    <source>
        <dbReference type="ARBA" id="ARBA00022448"/>
    </source>
</evidence>
<evidence type="ECO:0000256" key="6">
    <source>
        <dbReference type="ARBA" id="ARBA00022989"/>
    </source>
</evidence>
<dbReference type="SUPFAM" id="SSF52540">
    <property type="entry name" value="P-loop containing nucleoside triphosphate hydrolases"/>
    <property type="match status" value="1"/>
</dbReference>
<dbReference type="InterPro" id="IPR017871">
    <property type="entry name" value="ABC_transporter-like_CS"/>
</dbReference>
<feature type="transmembrane region" description="Helical" evidence="8">
    <location>
        <begin position="184"/>
        <end position="207"/>
    </location>
</feature>
<feature type="transmembrane region" description="Helical" evidence="8">
    <location>
        <begin position="21"/>
        <end position="42"/>
    </location>
</feature>
<feature type="transmembrane region" description="Helical" evidence="8">
    <location>
        <begin position="143"/>
        <end position="164"/>
    </location>
</feature>
<dbReference type="InterPro" id="IPR003439">
    <property type="entry name" value="ABC_transporter-like_ATP-bd"/>
</dbReference>
<evidence type="ECO:0000256" key="8">
    <source>
        <dbReference type="SAM" id="Phobius"/>
    </source>
</evidence>
<dbReference type="PANTHER" id="PTHR11384:SF59">
    <property type="entry name" value="LYSOSOMAL COBALAMIN TRANSPORTER ABCD4"/>
    <property type="match status" value="1"/>
</dbReference>
<dbReference type="GO" id="GO:0005886">
    <property type="term" value="C:plasma membrane"/>
    <property type="evidence" value="ECO:0007669"/>
    <property type="project" value="UniProtKB-SubCell"/>
</dbReference>
<dbReference type="GO" id="GO:0140359">
    <property type="term" value="F:ABC-type transporter activity"/>
    <property type="evidence" value="ECO:0007669"/>
    <property type="project" value="InterPro"/>
</dbReference>
<evidence type="ECO:0000313" key="11">
    <source>
        <dbReference type="EMBL" id="OBU02910.1"/>
    </source>
</evidence>
<sequence>MKTIKHFFWLVKPFWGQRAALFCWFLLLLSLGLTLSSVWFNIRMNQWNGDFYNALQKLDGAALYQLIKFFVILVSGLILVVVLGTYFRQKLAIRWREGMTEQILSRWLSPQSRHYLLRLTAQEPDNPDQRIAEDVRLLVESTLSLLITFLHSLLTLVSFAAILWQLSGSILLSVAGHDWRIDGYMFWACIAYTLVGIALTQLIGGPLRKLNMEKQQREADYRAALITRKQHGDAIAGQRGENRDKQQLLSRFARVAANWNQLIRCERNLSFYTVGYQQVTALAPILFALPKFLAGELMLGGLMQLRQAFSSVATSLGWFIFAYKEIAAWQATVTRLYHFVRLLDNDTTSDITQTNHASVRLDATTDILLQDNTLLLQNFSLSLRAGEFAIISGRSGLGKSTLLRTLSGHWPYYRGSISREQDVLWVPQSVYLPSDTLRSLLAYPLPAAQFTTASYHDVLAAVGLEKLQPQLDVDTDWRQRLSGGEQQRLLFARLLLNKPRLMLLDEVTSALDDDYAIRMIRLLRQRLPDSTILLVSHQRFLQQEADQVITLSAPATTRTSGVSYAL</sequence>
<dbReference type="SUPFAM" id="SSF90123">
    <property type="entry name" value="ABC transporter transmembrane region"/>
    <property type="match status" value="1"/>
</dbReference>
<dbReference type="AlphaFoldDB" id="A0A1B8H1G6"/>
<dbReference type="Gene3D" id="3.40.50.300">
    <property type="entry name" value="P-loop containing nucleotide triphosphate hydrolases"/>
    <property type="match status" value="1"/>
</dbReference>
<evidence type="ECO:0000256" key="1">
    <source>
        <dbReference type="ARBA" id="ARBA00004651"/>
    </source>
</evidence>
<organism evidence="11 12">
    <name type="scientific">Morganella psychrotolerans</name>
    <dbReference type="NCBI Taxonomy" id="368603"/>
    <lineage>
        <taxon>Bacteria</taxon>
        <taxon>Pseudomonadati</taxon>
        <taxon>Pseudomonadota</taxon>
        <taxon>Gammaproteobacteria</taxon>
        <taxon>Enterobacterales</taxon>
        <taxon>Morganellaceae</taxon>
        <taxon>Morganella</taxon>
    </lineage>
</organism>
<evidence type="ECO:0008006" key="13">
    <source>
        <dbReference type="Google" id="ProtNLM"/>
    </source>
</evidence>
<keyword evidence="4" id="KW-0547">Nucleotide-binding</keyword>
<feature type="transmembrane region" description="Helical" evidence="8">
    <location>
        <begin position="62"/>
        <end position="87"/>
    </location>
</feature>
<accession>A0A1B8H1G6</accession>
<dbReference type="GO" id="GO:0016887">
    <property type="term" value="F:ATP hydrolysis activity"/>
    <property type="evidence" value="ECO:0007669"/>
    <property type="project" value="InterPro"/>
</dbReference>
<dbReference type="PANTHER" id="PTHR11384">
    <property type="entry name" value="ATP-BINDING CASSETTE, SUB-FAMILY D MEMBER"/>
    <property type="match status" value="1"/>
</dbReference>
<comment type="subcellular location">
    <subcellularLocation>
        <location evidence="1">Cell membrane</location>
        <topology evidence="1">Multi-pass membrane protein</topology>
    </subcellularLocation>
</comment>
<feature type="domain" description="ABC transporter" evidence="9">
    <location>
        <begin position="359"/>
        <end position="566"/>
    </location>
</feature>
<proteinExistence type="predicted"/>
<keyword evidence="6 8" id="KW-1133">Transmembrane helix</keyword>
<feature type="domain" description="ABC transmembrane type-1" evidence="10">
    <location>
        <begin position="28"/>
        <end position="328"/>
    </location>
</feature>
<dbReference type="SMART" id="SM00382">
    <property type="entry name" value="AAA"/>
    <property type="match status" value="1"/>
</dbReference>
<evidence type="ECO:0000256" key="3">
    <source>
        <dbReference type="ARBA" id="ARBA00022692"/>
    </source>
</evidence>
<evidence type="ECO:0000256" key="5">
    <source>
        <dbReference type="ARBA" id="ARBA00022840"/>
    </source>
</evidence>
<dbReference type="InterPro" id="IPR036640">
    <property type="entry name" value="ABC1_TM_sf"/>
</dbReference>
<dbReference type="STRING" id="368603.AYY16_15355"/>
<dbReference type="RefSeq" id="WP_067426140.1">
    <property type="nucleotide sequence ID" value="NZ_LZEX01000044.1"/>
</dbReference>
<comment type="caution">
    <text evidence="11">The sequence shown here is derived from an EMBL/GenBank/DDBJ whole genome shotgun (WGS) entry which is preliminary data.</text>
</comment>
<dbReference type="InterPro" id="IPR003593">
    <property type="entry name" value="AAA+_ATPase"/>
</dbReference>
<evidence type="ECO:0000259" key="10">
    <source>
        <dbReference type="PROSITE" id="PS50929"/>
    </source>
</evidence>
<dbReference type="InterPro" id="IPR011527">
    <property type="entry name" value="ABC1_TM_dom"/>
</dbReference>
<protein>
    <recommendedName>
        <fullName evidence="13">ABC transporter ATP-binding protein/permease</fullName>
    </recommendedName>
</protein>
<reference evidence="11 12" key="1">
    <citation type="submission" date="2016-06" db="EMBL/GenBank/DDBJ databases">
        <authorList>
            <person name="Kjaerup R.B."/>
            <person name="Dalgaard T.S."/>
            <person name="Juul-Madsen H.R."/>
        </authorList>
    </citation>
    <scope>NUCLEOTIDE SEQUENCE [LARGE SCALE GENOMIC DNA]</scope>
    <source>
        <strain evidence="11 12">GCSL-Mp3</strain>
    </source>
</reference>
<evidence type="ECO:0000259" key="9">
    <source>
        <dbReference type="PROSITE" id="PS50893"/>
    </source>
</evidence>
<dbReference type="PROSITE" id="PS50893">
    <property type="entry name" value="ABC_TRANSPORTER_2"/>
    <property type="match status" value="1"/>
</dbReference>
<evidence type="ECO:0000256" key="7">
    <source>
        <dbReference type="ARBA" id="ARBA00023136"/>
    </source>
</evidence>
<dbReference type="InterPro" id="IPR027417">
    <property type="entry name" value="P-loop_NTPase"/>
</dbReference>
<evidence type="ECO:0000256" key="4">
    <source>
        <dbReference type="ARBA" id="ARBA00022741"/>
    </source>
</evidence>
<name>A0A1B8H1G6_9GAMM</name>
<gene>
    <name evidence="11" type="ORF">AYY17_11440</name>
</gene>
<dbReference type="Pfam" id="PF06472">
    <property type="entry name" value="ABC_membrane_2"/>
    <property type="match status" value="1"/>
</dbReference>